<sequence length="368" mass="41646">MTSSTELIFPGGLPDSKAYKLEAEALNKRIIGASCTPNDPAKKLYDEWQHIPSIHSNNFEDAFVKTILEHNVSQIYCPHLLLYKAIEKVILSNNLSVCFRNPPPGELETTKINSLYKSATEFHEIASNMATNHKDQLPNKEEIAGLLFYTRAIPGMTSEEKLAAFTSIFPQLPKGDIVEIGAFRGKSSYFLSWAAKRYNIGKVLVVDPWNSAIAQQNDSPDQLKDPKQEMVKDVESFWEAAYHGFLAVLSPFIGHINYLRKPSQDAAIIYLSNKEIQSSAFGTTEYCGKISLIHIDGNHDYDMVKKDCDSWLKFMKPGGWIIFDDYVWLHGDGPTRAGDEYLQDNQDNIELSFCFDKSLFIQLKSRKK</sequence>
<dbReference type="AlphaFoldDB" id="A0A0H2MHT4"/>
<accession>A0A0H2MHT4</accession>
<reference evidence="1 2" key="1">
    <citation type="submission" date="2015-03" db="EMBL/GenBank/DDBJ databases">
        <title>Genome Sequence of Kiloniella spongiae MEBiC09566, isolated from a marine sponge.</title>
        <authorList>
            <person name="Shao Z."/>
            <person name="Wang L."/>
            <person name="Li X."/>
        </authorList>
    </citation>
    <scope>NUCLEOTIDE SEQUENCE [LARGE SCALE GENOMIC DNA]</scope>
    <source>
        <strain evidence="1 2">MEBiC09566</strain>
    </source>
</reference>
<evidence type="ECO:0008006" key="3">
    <source>
        <dbReference type="Google" id="ProtNLM"/>
    </source>
</evidence>
<evidence type="ECO:0000313" key="2">
    <source>
        <dbReference type="Proteomes" id="UP000035444"/>
    </source>
</evidence>
<protein>
    <recommendedName>
        <fullName evidence="3">Methyltransferase</fullName>
    </recommendedName>
</protein>
<gene>
    <name evidence="1" type="ORF">WH96_14170</name>
</gene>
<dbReference type="Pfam" id="PF13578">
    <property type="entry name" value="Methyltransf_24"/>
    <property type="match status" value="1"/>
</dbReference>
<evidence type="ECO:0000313" key="1">
    <source>
        <dbReference type="EMBL" id="KLN60312.1"/>
    </source>
</evidence>
<dbReference type="EMBL" id="LAQL01000008">
    <property type="protein sequence ID" value="KLN60312.1"/>
    <property type="molecule type" value="Genomic_DNA"/>
</dbReference>
<name>A0A0H2MHT4_9PROT</name>
<proteinExistence type="predicted"/>
<dbReference type="SUPFAM" id="SSF53335">
    <property type="entry name" value="S-adenosyl-L-methionine-dependent methyltransferases"/>
    <property type="match status" value="1"/>
</dbReference>
<dbReference type="STRING" id="1489064.WH96_14170"/>
<organism evidence="1 2">
    <name type="scientific">Kiloniella spongiae</name>
    <dbReference type="NCBI Taxonomy" id="1489064"/>
    <lineage>
        <taxon>Bacteria</taxon>
        <taxon>Pseudomonadati</taxon>
        <taxon>Pseudomonadota</taxon>
        <taxon>Alphaproteobacteria</taxon>
        <taxon>Rhodospirillales</taxon>
        <taxon>Kiloniellaceae</taxon>
        <taxon>Kiloniella</taxon>
    </lineage>
</organism>
<comment type="caution">
    <text evidence="1">The sequence shown here is derived from an EMBL/GenBank/DDBJ whole genome shotgun (WGS) entry which is preliminary data.</text>
</comment>
<keyword evidence="2" id="KW-1185">Reference proteome</keyword>
<dbReference type="Proteomes" id="UP000035444">
    <property type="component" value="Unassembled WGS sequence"/>
</dbReference>
<dbReference type="Gene3D" id="3.40.50.150">
    <property type="entry name" value="Vaccinia Virus protein VP39"/>
    <property type="match status" value="1"/>
</dbReference>
<dbReference type="InterPro" id="IPR029063">
    <property type="entry name" value="SAM-dependent_MTases_sf"/>
</dbReference>